<protein>
    <submittedName>
        <fullName evidence="2">Uncharacterized protein</fullName>
    </submittedName>
</protein>
<organism evidence="2 3">
    <name type="scientific">Streptococcus sanguinis SK355</name>
    <dbReference type="NCBI Taxonomy" id="888816"/>
    <lineage>
        <taxon>Bacteria</taxon>
        <taxon>Bacillati</taxon>
        <taxon>Bacillota</taxon>
        <taxon>Bacilli</taxon>
        <taxon>Lactobacillales</taxon>
        <taxon>Streptococcaceae</taxon>
        <taxon>Streptococcus</taxon>
    </lineage>
</organism>
<dbReference type="Proteomes" id="UP000005589">
    <property type="component" value="Unassembled WGS sequence"/>
</dbReference>
<reference evidence="2 3" key="1">
    <citation type="submission" date="2011-03" db="EMBL/GenBank/DDBJ databases">
        <authorList>
            <person name="Muzny D."/>
            <person name="Qin X."/>
            <person name="Deng J."/>
            <person name="Jiang H."/>
            <person name="Liu Y."/>
            <person name="Qu J."/>
            <person name="Song X.-Z."/>
            <person name="Zhang L."/>
            <person name="Thornton R."/>
            <person name="Coyle M."/>
            <person name="Francisco L."/>
            <person name="Jackson L."/>
            <person name="Javaid M."/>
            <person name="Korchina V."/>
            <person name="Kovar C."/>
            <person name="Mata R."/>
            <person name="Mathew T."/>
            <person name="Ngo R."/>
            <person name="Nguyen L."/>
            <person name="Nguyen N."/>
            <person name="Okwuonu G."/>
            <person name="Ongeri F."/>
            <person name="Pham C."/>
            <person name="Simmons D."/>
            <person name="Wilczek-Boney K."/>
            <person name="Hale W."/>
            <person name="Jakkamsetti A."/>
            <person name="Pham P."/>
            <person name="Ruth R."/>
            <person name="San Lucas F."/>
            <person name="Warren J."/>
            <person name="Zhang J."/>
            <person name="Zhao Z."/>
            <person name="Zhou C."/>
            <person name="Zhu D."/>
            <person name="Lee S."/>
            <person name="Bess C."/>
            <person name="Blankenburg K."/>
            <person name="Forbes L."/>
            <person name="Fu Q."/>
            <person name="Gubbala S."/>
            <person name="Hirani K."/>
            <person name="Jayaseelan J.C."/>
            <person name="Lara F."/>
            <person name="Munidasa M."/>
            <person name="Palculict T."/>
            <person name="Patil S."/>
            <person name="Pu L.-L."/>
            <person name="Saada N."/>
            <person name="Tang L."/>
            <person name="Weissenberger G."/>
            <person name="Zhu Y."/>
            <person name="Hemphill L."/>
            <person name="Shang Y."/>
            <person name="Youmans B."/>
            <person name="Ayvaz T."/>
            <person name="Ross M."/>
            <person name="Santibanez J."/>
            <person name="Aqrawi P."/>
            <person name="Gross S."/>
            <person name="Joshi V."/>
            <person name="Fowler G."/>
            <person name="Nazareth L."/>
            <person name="Reid J."/>
            <person name="Worley K."/>
            <person name="Petrosino J."/>
            <person name="Highlander S."/>
            <person name="Gibbs R."/>
        </authorList>
    </citation>
    <scope>NUCLEOTIDE SEQUENCE [LARGE SCALE GENOMIC DNA]</scope>
    <source>
        <strain evidence="2 3">SK355</strain>
    </source>
</reference>
<dbReference type="PATRIC" id="fig|888816.3.peg.1317"/>
<dbReference type="STRING" id="888816.HMPREF9389_1350"/>
<evidence type="ECO:0000313" key="2">
    <source>
        <dbReference type="EMBL" id="EGJ40874.1"/>
    </source>
</evidence>
<accession>F3UR92</accession>
<feature type="transmembrane region" description="Helical" evidence="1">
    <location>
        <begin position="16"/>
        <end position="36"/>
    </location>
</feature>
<evidence type="ECO:0000256" key="1">
    <source>
        <dbReference type="SAM" id="Phobius"/>
    </source>
</evidence>
<dbReference type="AlphaFoldDB" id="F3UR92"/>
<evidence type="ECO:0000313" key="3">
    <source>
        <dbReference type="Proteomes" id="UP000005589"/>
    </source>
</evidence>
<dbReference type="HOGENOM" id="CLU_208645_0_0_9"/>
<sequence>MPLATFLMTLLPSVHTFSFLLIGFGVMGLALISYLYQKRIQKD</sequence>
<keyword evidence="1" id="KW-1133">Transmembrane helix</keyword>
<name>F3UR92_STRSA</name>
<comment type="caution">
    <text evidence="2">The sequence shown here is derived from an EMBL/GenBank/DDBJ whole genome shotgun (WGS) entry which is preliminary data.</text>
</comment>
<keyword evidence="1" id="KW-0472">Membrane</keyword>
<proteinExistence type="predicted"/>
<gene>
    <name evidence="2" type="ORF">HMPREF9389_1350</name>
</gene>
<dbReference type="EMBL" id="AFFN01000016">
    <property type="protein sequence ID" value="EGJ40874.1"/>
    <property type="molecule type" value="Genomic_DNA"/>
</dbReference>
<keyword evidence="1" id="KW-0812">Transmembrane</keyword>
<dbReference type="eggNOG" id="COG2814">
    <property type="taxonomic scope" value="Bacteria"/>
</dbReference>